<dbReference type="EMBL" id="JAKUDL010000009">
    <property type="protein sequence ID" value="MCH4296319.1"/>
    <property type="molecule type" value="Genomic_DNA"/>
</dbReference>
<comment type="caution">
    <text evidence="3">The sequence shown here is derived from an EMBL/GenBank/DDBJ whole genome shotgun (WGS) entry which is preliminary data.</text>
</comment>
<keyword evidence="3" id="KW-0418">Kinase</keyword>
<accession>A0AAJ1BK59</accession>
<dbReference type="InterPro" id="IPR050640">
    <property type="entry name" value="Bact_2-comp_sensor_kinase"/>
</dbReference>
<keyword evidence="1" id="KW-0812">Transmembrane</keyword>
<reference evidence="3 4" key="1">
    <citation type="submission" date="2022-02" db="EMBL/GenBank/DDBJ databases">
        <title>The genome sequence of Shewanella sp. 3B26.</title>
        <authorList>
            <person name="Du J."/>
        </authorList>
    </citation>
    <scope>NUCLEOTIDE SEQUENCE [LARGE SCALE GENOMIC DNA]</scope>
    <source>
        <strain evidence="3 4">3B26</strain>
    </source>
</reference>
<name>A0AAJ1BK59_9GAMM</name>
<feature type="transmembrane region" description="Helical" evidence="1">
    <location>
        <begin position="170"/>
        <end position="191"/>
    </location>
</feature>
<evidence type="ECO:0000259" key="2">
    <source>
        <dbReference type="Pfam" id="PF06580"/>
    </source>
</evidence>
<dbReference type="Proteomes" id="UP001297581">
    <property type="component" value="Unassembled WGS sequence"/>
</dbReference>
<feature type="transmembrane region" description="Helical" evidence="1">
    <location>
        <begin position="129"/>
        <end position="150"/>
    </location>
</feature>
<dbReference type="InterPro" id="IPR010559">
    <property type="entry name" value="Sig_transdc_His_kin_internal"/>
</dbReference>
<evidence type="ECO:0000313" key="3">
    <source>
        <dbReference type="EMBL" id="MCH4296319.1"/>
    </source>
</evidence>
<feature type="domain" description="Signal transduction histidine kinase internal region" evidence="2">
    <location>
        <begin position="342"/>
        <end position="420"/>
    </location>
</feature>
<dbReference type="GO" id="GO:0016020">
    <property type="term" value="C:membrane"/>
    <property type="evidence" value="ECO:0007669"/>
    <property type="project" value="InterPro"/>
</dbReference>
<dbReference type="PANTHER" id="PTHR34220">
    <property type="entry name" value="SENSOR HISTIDINE KINASE YPDA"/>
    <property type="match status" value="1"/>
</dbReference>
<organism evidence="3 4">
    <name type="scientific">Shewanella zhuhaiensis</name>
    <dbReference type="NCBI Taxonomy" id="2919576"/>
    <lineage>
        <taxon>Bacteria</taxon>
        <taxon>Pseudomonadati</taxon>
        <taxon>Pseudomonadota</taxon>
        <taxon>Gammaproteobacteria</taxon>
        <taxon>Alteromonadales</taxon>
        <taxon>Shewanellaceae</taxon>
        <taxon>Shewanella</taxon>
    </lineage>
</organism>
<gene>
    <name evidence="3" type="ORF">MJ923_18565</name>
</gene>
<protein>
    <submittedName>
        <fullName evidence="3">Sensor histidine kinase</fullName>
    </submittedName>
</protein>
<dbReference type="PANTHER" id="PTHR34220:SF7">
    <property type="entry name" value="SENSOR HISTIDINE KINASE YPDA"/>
    <property type="match status" value="1"/>
</dbReference>
<evidence type="ECO:0000256" key="1">
    <source>
        <dbReference type="SAM" id="Phobius"/>
    </source>
</evidence>
<keyword evidence="3" id="KW-0808">Transferase</keyword>
<feature type="transmembrane region" description="Helical" evidence="1">
    <location>
        <begin position="252"/>
        <end position="279"/>
    </location>
</feature>
<feature type="transmembrane region" description="Helical" evidence="1">
    <location>
        <begin position="49"/>
        <end position="71"/>
    </location>
</feature>
<keyword evidence="1" id="KW-1133">Transmembrane helix</keyword>
<dbReference type="AlphaFoldDB" id="A0AAJ1BK59"/>
<keyword evidence="4" id="KW-1185">Reference proteome</keyword>
<sequence>MKIDKLSTDRRSLPWVALLPLLLVSLLIGHTQALVQPSGAGDGSYWPGQLILLLWSGPMFAGQFALALLCYRQPCVPESQPGAPGAQRNKRLLLWLLAAIGLVLYPLLWGLGFASAIGMSDICESDICVSAIGMSDASLGLPLAAAGWWLTELLRARLNTDEGARTTKLLSLDAMVLLGLGSWALLMAGVFNSLDDPMLNQPFELVLDLGRQLEHLPSLFSYGWQFVLMALLVFSFYWINRYLLIRQCLHRFGVPTFVMAALLALLLLTPLFASLIIALPVNQLPEGIELVVPGGNRNPFDAHNYRFMFVVWLLSTPIILAFERQQQASRFAAIAQQQAQTELQLLQQQVNPHFLFNTLNSLYALTLMKADEAPERLLQLSGLLRYSVYRGQQSEVTLAEEVACLKDYLALQQIRQGSRLELEVQWPDEHCETLLIAPLLYLVLLENAFKHGLEPGEGQGLLRMRFWQQGQSLCFSCENSLPRVAPTKQVGGMGLDNLARRLELLYPGRHRLVSEQRGQHWFAQLEVTLAS</sequence>
<evidence type="ECO:0000313" key="4">
    <source>
        <dbReference type="Proteomes" id="UP001297581"/>
    </source>
</evidence>
<dbReference type="GO" id="GO:0000155">
    <property type="term" value="F:phosphorelay sensor kinase activity"/>
    <property type="evidence" value="ECO:0007669"/>
    <property type="project" value="InterPro"/>
</dbReference>
<dbReference type="RefSeq" id="WP_240592374.1">
    <property type="nucleotide sequence ID" value="NZ_JAKUDL010000009.1"/>
</dbReference>
<feature type="transmembrane region" description="Helical" evidence="1">
    <location>
        <begin position="222"/>
        <end position="240"/>
    </location>
</feature>
<keyword evidence="1" id="KW-0472">Membrane</keyword>
<proteinExistence type="predicted"/>
<feature type="transmembrane region" description="Helical" evidence="1">
    <location>
        <begin position="305"/>
        <end position="322"/>
    </location>
</feature>
<feature type="transmembrane region" description="Helical" evidence="1">
    <location>
        <begin position="92"/>
        <end position="117"/>
    </location>
</feature>
<dbReference type="Pfam" id="PF06580">
    <property type="entry name" value="His_kinase"/>
    <property type="match status" value="1"/>
</dbReference>